<protein>
    <submittedName>
        <fullName evidence="1">Uncharacterized protein</fullName>
    </submittedName>
</protein>
<evidence type="ECO:0000313" key="2">
    <source>
        <dbReference type="Proteomes" id="UP000784294"/>
    </source>
</evidence>
<sequence>MDSCSNDVCHGCPILLCSSTFRRPNTSRKASGNPFLFLSLSLSPCFHSSFLCFLFSAHCSHTCTLAIDTRTPKFLGANRCVSGKAFHLASSLERWPDKLRPTPVATAAKLTEETGQTNRVSVSLVSTHPADRGVSGRGGATVADGYISRLTLPGIRIVVEAYQFLAGPTAILPNFFLQHPFTEVSASPRCLKG</sequence>
<gene>
    <name evidence="1" type="ORF">PXEA_LOCUS1710</name>
</gene>
<dbReference type="Proteomes" id="UP000784294">
    <property type="component" value="Unassembled WGS sequence"/>
</dbReference>
<organism evidence="1 2">
    <name type="scientific">Protopolystoma xenopodis</name>
    <dbReference type="NCBI Taxonomy" id="117903"/>
    <lineage>
        <taxon>Eukaryota</taxon>
        <taxon>Metazoa</taxon>
        <taxon>Spiralia</taxon>
        <taxon>Lophotrochozoa</taxon>
        <taxon>Platyhelminthes</taxon>
        <taxon>Monogenea</taxon>
        <taxon>Polyopisthocotylea</taxon>
        <taxon>Polystomatidea</taxon>
        <taxon>Polystomatidae</taxon>
        <taxon>Protopolystoma</taxon>
    </lineage>
</organism>
<accession>A0A448WCB1</accession>
<comment type="caution">
    <text evidence="1">The sequence shown here is derived from an EMBL/GenBank/DDBJ whole genome shotgun (WGS) entry which is preliminary data.</text>
</comment>
<reference evidence="1" key="1">
    <citation type="submission" date="2018-11" db="EMBL/GenBank/DDBJ databases">
        <authorList>
            <consortium name="Pathogen Informatics"/>
        </authorList>
    </citation>
    <scope>NUCLEOTIDE SEQUENCE</scope>
</reference>
<keyword evidence="2" id="KW-1185">Reference proteome</keyword>
<dbReference type="EMBL" id="CAAALY010003542">
    <property type="protein sequence ID" value="VEL08270.1"/>
    <property type="molecule type" value="Genomic_DNA"/>
</dbReference>
<dbReference type="AlphaFoldDB" id="A0A448WCB1"/>
<proteinExistence type="predicted"/>
<evidence type="ECO:0000313" key="1">
    <source>
        <dbReference type="EMBL" id="VEL08270.1"/>
    </source>
</evidence>
<name>A0A448WCB1_9PLAT</name>